<comment type="caution">
    <text evidence="2">The sequence shown here is derived from an EMBL/GenBank/DDBJ whole genome shotgun (WGS) entry which is preliminary data.</text>
</comment>
<name>A0ABP1RK25_9HEXA</name>
<dbReference type="Proteomes" id="UP001642540">
    <property type="component" value="Unassembled WGS sequence"/>
</dbReference>
<sequence length="130" mass="14699">MCIYIDTTENQFVGGQVAPILRVTDYCGDAGKTIIPEVGQFSPNEQPGYPNYMHFQAYTTDDGFLQYFPQADRALVCAGGSAYLLQYRSDIRQLVPAALRRVIQIDDDKEQEEDMNEADDEDEDSEVDEE</sequence>
<proteinExistence type="predicted"/>
<feature type="region of interest" description="Disordered" evidence="1">
    <location>
        <begin position="105"/>
        <end position="130"/>
    </location>
</feature>
<keyword evidence="3" id="KW-1185">Reference proteome</keyword>
<protein>
    <submittedName>
        <fullName evidence="2">Uncharacterized protein</fullName>
    </submittedName>
</protein>
<organism evidence="2 3">
    <name type="scientific">Orchesella dallaii</name>
    <dbReference type="NCBI Taxonomy" id="48710"/>
    <lineage>
        <taxon>Eukaryota</taxon>
        <taxon>Metazoa</taxon>
        <taxon>Ecdysozoa</taxon>
        <taxon>Arthropoda</taxon>
        <taxon>Hexapoda</taxon>
        <taxon>Collembola</taxon>
        <taxon>Entomobryomorpha</taxon>
        <taxon>Entomobryoidea</taxon>
        <taxon>Orchesellidae</taxon>
        <taxon>Orchesellinae</taxon>
        <taxon>Orchesella</taxon>
    </lineage>
</organism>
<gene>
    <name evidence="2" type="ORF">ODALV1_LOCUS23114</name>
</gene>
<evidence type="ECO:0000313" key="3">
    <source>
        <dbReference type="Proteomes" id="UP001642540"/>
    </source>
</evidence>
<reference evidence="2 3" key="1">
    <citation type="submission" date="2024-08" db="EMBL/GenBank/DDBJ databases">
        <authorList>
            <person name="Cucini C."/>
            <person name="Frati F."/>
        </authorList>
    </citation>
    <scope>NUCLEOTIDE SEQUENCE [LARGE SCALE GENOMIC DNA]</scope>
</reference>
<accession>A0ABP1RK25</accession>
<dbReference type="EMBL" id="CAXLJM020000076">
    <property type="protein sequence ID" value="CAL8129358.1"/>
    <property type="molecule type" value="Genomic_DNA"/>
</dbReference>
<evidence type="ECO:0000256" key="1">
    <source>
        <dbReference type="SAM" id="MobiDB-lite"/>
    </source>
</evidence>
<evidence type="ECO:0000313" key="2">
    <source>
        <dbReference type="EMBL" id="CAL8129358.1"/>
    </source>
</evidence>